<evidence type="ECO:0000256" key="6">
    <source>
        <dbReference type="SAM" id="MobiDB-lite"/>
    </source>
</evidence>
<dbReference type="FunFam" id="3.30.559.30:FF:000003">
    <property type="entry name" value="Nonribosomal peptide synthase SidD"/>
    <property type="match status" value="1"/>
</dbReference>
<dbReference type="InterPro" id="IPR001242">
    <property type="entry name" value="Condensation_dom"/>
</dbReference>
<dbReference type="Pfam" id="PF00501">
    <property type="entry name" value="AMP-binding"/>
    <property type="match status" value="3"/>
</dbReference>
<dbReference type="SUPFAM" id="SSF47336">
    <property type="entry name" value="ACP-like"/>
    <property type="match status" value="3"/>
</dbReference>
<evidence type="ECO:0000259" key="7">
    <source>
        <dbReference type="PROSITE" id="PS50075"/>
    </source>
</evidence>
<dbReference type="FunFam" id="3.30.559.10:FF:000016">
    <property type="entry name" value="Nonribosomal peptide synthase Pes1"/>
    <property type="match status" value="1"/>
</dbReference>
<dbReference type="GO" id="GO:0016874">
    <property type="term" value="F:ligase activity"/>
    <property type="evidence" value="ECO:0007669"/>
    <property type="project" value="UniProtKB-KW"/>
</dbReference>
<dbReference type="FunFam" id="3.30.559.30:FF:000002">
    <property type="entry name" value="Nonribosomal peptide synthase Pes1"/>
    <property type="match status" value="1"/>
</dbReference>
<dbReference type="Pfam" id="PF00668">
    <property type="entry name" value="Condensation"/>
    <property type="match status" value="3"/>
</dbReference>
<feature type="domain" description="Carrier" evidence="7">
    <location>
        <begin position="3518"/>
        <end position="3594"/>
    </location>
</feature>
<dbReference type="InterPro" id="IPR042099">
    <property type="entry name" value="ANL_N_sf"/>
</dbReference>
<dbReference type="PANTHER" id="PTHR45527:SF3">
    <property type="entry name" value="SIDEROPHORE SYNTHETASE (EUROFUNG)"/>
    <property type="match status" value="1"/>
</dbReference>
<dbReference type="NCBIfam" id="TIGR01733">
    <property type="entry name" value="AA-adenyl-dom"/>
    <property type="match status" value="1"/>
</dbReference>
<dbReference type="SUPFAM" id="SSF52777">
    <property type="entry name" value="CoA-dependent acyltransferases"/>
    <property type="match status" value="7"/>
</dbReference>
<dbReference type="Gene3D" id="3.40.50.12780">
    <property type="entry name" value="N-terminal domain of ligase-like"/>
    <property type="match status" value="3"/>
</dbReference>
<gene>
    <name evidence="8" type="ORF">GQ602_002913</name>
</gene>
<evidence type="ECO:0000256" key="1">
    <source>
        <dbReference type="ARBA" id="ARBA00005179"/>
    </source>
</evidence>
<name>A0A8H4QBA0_9HYPO</name>
<dbReference type="SMART" id="SM00823">
    <property type="entry name" value="PKS_PP"/>
    <property type="match status" value="3"/>
</dbReference>
<evidence type="ECO:0000256" key="5">
    <source>
        <dbReference type="ARBA" id="ARBA00029454"/>
    </source>
</evidence>
<dbReference type="InterPro" id="IPR006162">
    <property type="entry name" value="Ppantetheine_attach_site"/>
</dbReference>
<dbReference type="InterPro" id="IPR045851">
    <property type="entry name" value="AMP-bd_C_sf"/>
</dbReference>
<comment type="pathway">
    <text evidence="1">Secondary metabolite biosynthesis.</text>
</comment>
<dbReference type="SUPFAM" id="SSF56801">
    <property type="entry name" value="Acetyl-CoA synthetase-like"/>
    <property type="match status" value="3"/>
</dbReference>
<dbReference type="GO" id="GO:0005737">
    <property type="term" value="C:cytoplasm"/>
    <property type="evidence" value="ECO:0007669"/>
    <property type="project" value="TreeGrafter"/>
</dbReference>
<dbReference type="PROSITE" id="PS00455">
    <property type="entry name" value="AMP_BINDING"/>
    <property type="match status" value="2"/>
</dbReference>
<dbReference type="EMBL" id="JAACLJ010000002">
    <property type="protein sequence ID" value="KAF4592614.1"/>
    <property type="molecule type" value="Genomic_DNA"/>
</dbReference>
<dbReference type="InterPro" id="IPR000873">
    <property type="entry name" value="AMP-dep_synth/lig_dom"/>
</dbReference>
<dbReference type="PANTHER" id="PTHR45527">
    <property type="entry name" value="NONRIBOSOMAL PEPTIDE SYNTHETASE"/>
    <property type="match status" value="1"/>
</dbReference>
<dbReference type="Gene3D" id="3.30.559.30">
    <property type="entry name" value="Nonribosomal peptide synthetase, condensation domain"/>
    <property type="match status" value="4"/>
</dbReference>
<feature type="region of interest" description="Disordered" evidence="6">
    <location>
        <begin position="670"/>
        <end position="715"/>
    </location>
</feature>
<dbReference type="GO" id="GO:0031177">
    <property type="term" value="F:phosphopantetheine binding"/>
    <property type="evidence" value="ECO:0007669"/>
    <property type="project" value="InterPro"/>
</dbReference>
<dbReference type="FunFam" id="3.30.300.30:FF:000015">
    <property type="entry name" value="Nonribosomal peptide synthase SidD"/>
    <property type="match status" value="2"/>
</dbReference>
<dbReference type="Gene3D" id="1.10.1200.10">
    <property type="entry name" value="ACP-like"/>
    <property type="match status" value="3"/>
</dbReference>
<reference evidence="8 9" key="1">
    <citation type="journal article" date="2020" name="G3 (Bethesda)">
        <title>Genetic Underpinnings of Host Manipulation by Ophiocordyceps as Revealed by Comparative Transcriptomics.</title>
        <authorList>
            <person name="Will I."/>
            <person name="Das B."/>
            <person name="Trinh T."/>
            <person name="Brachmann A."/>
            <person name="Ohm R.A."/>
            <person name="de Bekker C."/>
        </authorList>
    </citation>
    <scope>NUCLEOTIDE SEQUENCE [LARGE SCALE GENOMIC DNA]</scope>
    <source>
        <strain evidence="8 9">EC05</strain>
    </source>
</reference>
<dbReference type="PROSITE" id="PS00012">
    <property type="entry name" value="PHOSPHOPANTETHEINE"/>
    <property type="match status" value="1"/>
</dbReference>
<dbReference type="InterPro" id="IPR023213">
    <property type="entry name" value="CAT-like_dom_sf"/>
</dbReference>
<dbReference type="CDD" id="cd19542">
    <property type="entry name" value="CT_NRPS-like"/>
    <property type="match status" value="1"/>
</dbReference>
<evidence type="ECO:0000256" key="4">
    <source>
        <dbReference type="ARBA" id="ARBA00022598"/>
    </source>
</evidence>
<evidence type="ECO:0000256" key="3">
    <source>
        <dbReference type="ARBA" id="ARBA00022553"/>
    </source>
</evidence>
<evidence type="ECO:0000256" key="2">
    <source>
        <dbReference type="ARBA" id="ARBA00022450"/>
    </source>
</evidence>
<dbReference type="FunFam" id="1.10.1200.10:FF:000005">
    <property type="entry name" value="Nonribosomal peptide synthetase 1"/>
    <property type="match status" value="1"/>
</dbReference>
<organism evidence="8 9">
    <name type="scientific">Ophiocordyceps camponoti-floridani</name>
    <dbReference type="NCBI Taxonomy" id="2030778"/>
    <lineage>
        <taxon>Eukaryota</taxon>
        <taxon>Fungi</taxon>
        <taxon>Dikarya</taxon>
        <taxon>Ascomycota</taxon>
        <taxon>Pezizomycotina</taxon>
        <taxon>Sordariomycetes</taxon>
        <taxon>Hypocreomycetidae</taxon>
        <taxon>Hypocreales</taxon>
        <taxon>Ophiocordycipitaceae</taxon>
        <taxon>Ophiocordyceps</taxon>
    </lineage>
</organism>
<dbReference type="PROSITE" id="PS50075">
    <property type="entry name" value="CARRIER"/>
    <property type="match status" value="3"/>
</dbReference>
<dbReference type="InterPro" id="IPR010071">
    <property type="entry name" value="AA_adenyl_dom"/>
</dbReference>
<evidence type="ECO:0000313" key="8">
    <source>
        <dbReference type="EMBL" id="KAF4592614.1"/>
    </source>
</evidence>
<feature type="domain" description="Carrier" evidence="7">
    <location>
        <begin position="598"/>
        <end position="674"/>
    </location>
</feature>
<keyword evidence="9" id="KW-1185">Reference proteome</keyword>
<dbReference type="OrthoDB" id="416786at2759"/>
<dbReference type="CDD" id="cd19534">
    <property type="entry name" value="E_NRPS"/>
    <property type="match status" value="1"/>
</dbReference>
<feature type="compositionally biased region" description="Low complexity" evidence="6">
    <location>
        <begin position="685"/>
        <end position="706"/>
    </location>
</feature>
<dbReference type="InterPro" id="IPR036736">
    <property type="entry name" value="ACP-like_sf"/>
</dbReference>
<comment type="caution">
    <text evidence="8">The sequence shown here is derived from an EMBL/GenBank/DDBJ whole genome shotgun (WGS) entry which is preliminary data.</text>
</comment>
<dbReference type="Proteomes" id="UP000562929">
    <property type="component" value="Unassembled WGS sequence"/>
</dbReference>
<keyword evidence="3" id="KW-0597">Phosphoprotein</keyword>
<accession>A0A8H4QBA0</accession>
<dbReference type="InterPro" id="IPR009081">
    <property type="entry name" value="PP-bd_ACP"/>
</dbReference>
<comment type="similarity">
    <text evidence="5">Belongs to the NRP synthetase family.</text>
</comment>
<dbReference type="GO" id="GO:0044550">
    <property type="term" value="P:secondary metabolite biosynthetic process"/>
    <property type="evidence" value="ECO:0007669"/>
    <property type="project" value="TreeGrafter"/>
</dbReference>
<dbReference type="InterPro" id="IPR020806">
    <property type="entry name" value="PKS_PP-bd"/>
</dbReference>
<dbReference type="Pfam" id="PF00550">
    <property type="entry name" value="PP-binding"/>
    <property type="match status" value="3"/>
</dbReference>
<sequence length="3597" mass="390970">MRYHVDPVCNGNGIPHVNNDMTVKQAVKEIPPRGLVDIWARNASVPETIEACVHSLFKKIACEQPSAPAVCSWDGNLGYGELDALSSRLAHRLVRLGVGPGTTVLLSFDKSMMMPVAALAVMKAGGASVALDVTLPEDHLRVVASRAAAPFILCSAAKESLARNLVSSGSEDQVVVLVVDPEQLSNSANKQQQHEQQQELPLVTPSDVLYIVFTSGSKGAVITHRNFGSAIAYQQKTLGFDGSSRVYDHASYASHVAWFNLLHALTCGGCLCIPSEPDRRSNVAASIAELGATYAQLPPSVARSISKLPSCLQRLNLVGEPACPLEAGDRLNNQYQEHQEHYVATVSAYGQAETASLAAVWDATDASHPLPAGVCAWIVDAEDPRSLAPFGAEGELWLEGPLVGPGYLNDPDRTAEAFIQDPEWLLQGCAPKWPGRRGRVHRTGDIVRYDDAGQLVFVSHREQPRIRGGERIDVSVVEHHLRRAAASVPDGDAYNLQLIAETIQPQGADDAVPVVFIALDGVRDMPEREYGEAAKRVAARVSECLSASPLPPHMVPEAFIPIQAVPLKATGKIDRQCLRSIGSLLTESEMARLRRVGAGQTESERLIAELWAQTLQMQPSSFSRDDDFFASGGDATAALRLFRLARERGLPLEARQVFRTPRLRDMATWAATQKPWEPTPNNGISSCLSETSSSSPMESISSSSSSPSPPPFSLLARPVDEAEVRAHAARLCRVPDASVIDVMPCTPLQAGLLALTAQQDGAYVARNVLELGPEVDIGRFRATWEQVVALNPILRTRIVSLPRHGVVQVVLEEGLNWHLGSGDANDYILDKASRPMGLGTPLSRFALFEQRRQFVWEVHHALYDGWSLPLLMQEAEHVYYGETSPPLEPMTNLIKYISERDEAATKTFWQSQFAGIKGAHFPAPPRSGATSYEPHPDSQITRAVSDLKWGQADVTPASVIRAAWAVMVAHSADSDEALFGLTVTGRQASIPGIERMAGPAIATVPVRVVLDWDDSVSRLLGSVQKQAADMIPYEQTGLQHIRRVSEAAAVACGFQSLLVIQPVGGGSGADDSSETADRRVFLREPDVDDQNHISEQRQDFDTYAVVVECQLDDDEVRLRIGFDSSVVGHRQMDRIVRGFESVLRLLCAEQSAKDRLRAAIMPSLSRASIDDIWRWNATVPAAVHTCIHDLVSQRARERPHAPAVCAWDGELTYGRLDELSTRLALCLVDRGVAGTVVPLFFEKSVWMPVAALAVMKAGAASIAMETTQPEERLRGIAAQASSPVVLASVQKTSLARGLVSGEVITVGKDQPAADAPISEIVSLPEVSPSSILYIVFTSGSTGTPKGAIVTHSNFASALVYQQQPLGFDTDSRVFDFASFAFDASWYNLINALTIGGCLCIPSAEERDNNLSGCFEKYRVTTADLTPSVARFLGPDTLSRLSTLILGGEAVLPSDALLAGDETEIINVYGPAECTPTITLAPVIKDAKDGVSIGRGAGVCTWVVHPEDDTCLAPIGAVGELWVEGPLVGRGYLNDAEKTAAAFVEDPVWLTRGGRHGRVYRTGDLVRYREDGSLLFVGRKDTQVKIRGQRIELGEVDHHVLKALSAVAVDQGFDSANAQVVAETIKPDETKGAILVAFIALDNAGSTSEEEHASAVAKLTHGLADRLALTLPSFMIPSAFIPAHGIPVSGTGKTDRRLLRTLGADSWLKHRASAENDKTAEEDMTDLEKQLLHIWISVLNLQPAEASVNKLFTRLGGDSISAMQVVSQCRLHGLSLTASDVLQSGTVRKLAQRCQALTVGQQKTLVDSSSEDEAADEPFDLTPIQQMFFDAYPDGLDHYNQSFILDMGQPASVETLRAAMRALVGRHEMLRARYFRDASTGDRWRQRIIPMDEEDEYDHKASAYAFTYQAVTSRDDMAVAAQRRQESLDIRAGPVFACDVFDIAGEQSLVLSAHHLVIDLVSWRIIWADIEDFVRQGALRGQPTASFRAWSRRQARVGSSLSPLDVLPFPVPAPELGFWALPAHENTFGDCVNLTESIGRDTSSLVLGDANDGLRTEPVDLLVAAAVHSFVRAFPERPPPVVWLEGHGREQSAELTHDVSETVGWFTTMYPVPVTESAARGSLLDAVRTAKDTRCKVPGKGQPYFACRYHSVAGREAFAGHDIAEITLNFTGRYQQLESDESLFGRSEQPAEAERSITEVSESAPRTAMIEINAGVEEGRLGVSFCFHRRMRHQDRLRRWAEDGFGAALSDLALELRQTPPRPTLTDLPLLPLSYRGLDELLLRQLPAMGIRPETAANMYPCSPLQEGILLSALKGAATYDTFSVYRCASNPAVGGGSSSISPARLEAAWRRVVARHAILSTVFTLHPEGGSFIQVVVPDAPVRIAHTTPSDPAKTPVAALGEMERPVFGPGDPRVAFTVCRSNAGDVACRLDLSHTLIDAYSMSLLVQELAAAYDNCEMLPAPAFSDMVRFIESTPKGQRVASWTKLLEGVQPCVVPVTLPPPGVEVDEEHGDVSLPTTLASAITNFCRDMGITRSVFLQVAWSMALSHFTGMHEACFGYLASGRDAPVDKIESLVGPLANLLIGRVDLRRPAREVLEKTLQHTIEHLSMQHASLAEIQHHLGLSGQRLFNTSLSIREADKLQGTEERTILMESDVGEDPHEYDLSLSANIDGAKMDIVMEYREPYISSAVAREACVALEKAIEYLLSVGADETNIEPLFDGFFKRVVGVDPASASAYWKPQFAGIQESNFPPVKTTAVHDSRLDGCVELDLCGLHRDRADCEALVRAAWSIVTARSMGTDETSFGAVVAGDDQNTAPAVVPVRVRLDWEAGTEKLVRDIREQAAAMAEFRLTGLARIRCMGNEAALACDFKTLLVVRIDDEQQTESERGILGRGPHAMLVEVQARRNADEARVRIAFDPRTISQSRVSRVAHQFQHVLRQLASPNQASRLRDINAVSPRDLDDVWTWNSTVPAMVEGRVHDLIEHNAHHRPLAPAVDAWDGTLTYGQLNDLSTRLAYQLASQGVKRGSVVPLVFEKSMWMPVAALAVMKAGGASVAVDSTQPEERIRVIVSQARTAGRLIIVSSVANEALVRRLEPDALVTVGLDHLPESLPEYPPTLPIVSPADVLYIVFTSGSTGRPKGATISHQNFYSAVIYQQDGLGYRSNSRIFDFASYAFDVAWSNLLNTLTVGACLCIPSAEERENDLPGSIQRYRATIADLTPSVLRSIEPKSSLSNVSTVILGGEVVLPSDALLVPDNTIVISSYGPAECTPTTTLFHLHPSSEIGIGPAVGLCTWVVDMDNPDVLAPVGAIGELWLEGPLVGLGYLAEPDKTAAAFIQDPAWLVRGCPGKREGRHGTVYRTGDLVQYREDGSLLFVGRKDTQVKIRGQRVELGEIEHHIMQVIKAVEPTASLQIIVETIQPKGADAKMLVAFVAIDGVKDATPDEYDDMVRQVTTGINDRLAETLPVFMLPAAYIPLQTVPMGPTGKADRRQLRAIGTALSAREISRLSRVEGDRRCPRTDAERTMQALWAEVLKVDPESIGIDDSFFRIGGDSISAMRLVGIARQQGLGVSVRDIFQNPVLRDLAACDHLSSLPN</sequence>
<protein>
    <submittedName>
        <fullName evidence="8">Non-ribosomal peptide synthetase</fullName>
    </submittedName>
</protein>
<keyword evidence="2" id="KW-0596">Phosphopantetheine</keyword>
<proteinExistence type="inferred from homology"/>
<dbReference type="Gene3D" id="3.30.300.30">
    <property type="match status" value="3"/>
</dbReference>
<dbReference type="GO" id="GO:0043041">
    <property type="term" value="P:amino acid activation for nonribosomal peptide biosynthetic process"/>
    <property type="evidence" value="ECO:0007669"/>
    <property type="project" value="TreeGrafter"/>
</dbReference>
<keyword evidence="4" id="KW-0436">Ligase</keyword>
<dbReference type="CDD" id="cd05918">
    <property type="entry name" value="A_NRPS_SidN3_like"/>
    <property type="match status" value="3"/>
</dbReference>
<feature type="domain" description="Carrier" evidence="7">
    <location>
        <begin position="1721"/>
        <end position="1797"/>
    </location>
</feature>
<dbReference type="CDD" id="cd19545">
    <property type="entry name" value="FUM14_C_NRPS-like"/>
    <property type="match status" value="1"/>
</dbReference>
<dbReference type="InterPro" id="IPR020845">
    <property type="entry name" value="AMP-binding_CS"/>
</dbReference>
<evidence type="ECO:0000313" key="9">
    <source>
        <dbReference type="Proteomes" id="UP000562929"/>
    </source>
</evidence>
<dbReference type="Gene3D" id="3.30.559.10">
    <property type="entry name" value="Chloramphenicol acetyltransferase-like domain"/>
    <property type="match status" value="3"/>
</dbReference>